<comment type="caution">
    <text evidence="1">The sequence shown here is derived from an EMBL/GenBank/DDBJ whole genome shotgun (WGS) entry which is preliminary data.</text>
</comment>
<evidence type="ECO:0000313" key="1">
    <source>
        <dbReference type="EMBL" id="KAI3782240.1"/>
    </source>
</evidence>
<organism evidence="1 2">
    <name type="scientific">Cichorium intybus</name>
    <name type="common">Chicory</name>
    <dbReference type="NCBI Taxonomy" id="13427"/>
    <lineage>
        <taxon>Eukaryota</taxon>
        <taxon>Viridiplantae</taxon>
        <taxon>Streptophyta</taxon>
        <taxon>Embryophyta</taxon>
        <taxon>Tracheophyta</taxon>
        <taxon>Spermatophyta</taxon>
        <taxon>Magnoliopsida</taxon>
        <taxon>eudicotyledons</taxon>
        <taxon>Gunneridae</taxon>
        <taxon>Pentapetalae</taxon>
        <taxon>asterids</taxon>
        <taxon>campanulids</taxon>
        <taxon>Asterales</taxon>
        <taxon>Asteraceae</taxon>
        <taxon>Cichorioideae</taxon>
        <taxon>Cichorieae</taxon>
        <taxon>Cichoriinae</taxon>
        <taxon>Cichorium</taxon>
    </lineage>
</organism>
<reference evidence="1 2" key="2">
    <citation type="journal article" date="2022" name="Mol. Ecol. Resour.">
        <title>The genomes of chicory, endive, great burdock and yacon provide insights into Asteraceae paleo-polyploidization history and plant inulin production.</title>
        <authorList>
            <person name="Fan W."/>
            <person name="Wang S."/>
            <person name="Wang H."/>
            <person name="Wang A."/>
            <person name="Jiang F."/>
            <person name="Liu H."/>
            <person name="Zhao H."/>
            <person name="Xu D."/>
            <person name="Zhang Y."/>
        </authorList>
    </citation>
    <scope>NUCLEOTIDE SEQUENCE [LARGE SCALE GENOMIC DNA]</scope>
    <source>
        <strain evidence="2">cv. Punajuju</strain>
        <tissue evidence="1">Leaves</tissue>
    </source>
</reference>
<protein>
    <submittedName>
        <fullName evidence="1">Uncharacterized protein</fullName>
    </submittedName>
</protein>
<gene>
    <name evidence="1" type="ORF">L2E82_12280</name>
</gene>
<proteinExistence type="predicted"/>
<sequence length="99" mass="11141">MRLVEGVKLLIIRLKTRGKGYKPRNCYLFCFLNLGALKYDLEGDIVVADGCPPDQRVSHIEKSPVMSVNSFIEFSHVQRKLSDHFGSDIEVVLAQSTCV</sequence>
<reference evidence="2" key="1">
    <citation type="journal article" date="2022" name="Mol. Ecol. Resour.">
        <title>The genomes of chicory, endive, great burdock and yacon provide insights into Asteraceae palaeo-polyploidization history and plant inulin production.</title>
        <authorList>
            <person name="Fan W."/>
            <person name="Wang S."/>
            <person name="Wang H."/>
            <person name="Wang A."/>
            <person name="Jiang F."/>
            <person name="Liu H."/>
            <person name="Zhao H."/>
            <person name="Xu D."/>
            <person name="Zhang Y."/>
        </authorList>
    </citation>
    <scope>NUCLEOTIDE SEQUENCE [LARGE SCALE GENOMIC DNA]</scope>
    <source>
        <strain evidence="2">cv. Punajuju</strain>
    </source>
</reference>
<evidence type="ECO:0000313" key="2">
    <source>
        <dbReference type="Proteomes" id="UP001055811"/>
    </source>
</evidence>
<keyword evidence="2" id="KW-1185">Reference proteome</keyword>
<dbReference type="Proteomes" id="UP001055811">
    <property type="component" value="Linkage Group LG02"/>
</dbReference>
<name>A0ACB9GGU8_CICIN</name>
<accession>A0ACB9GGU8</accession>
<dbReference type="EMBL" id="CM042010">
    <property type="protein sequence ID" value="KAI3782240.1"/>
    <property type="molecule type" value="Genomic_DNA"/>
</dbReference>